<dbReference type="Proteomes" id="UP000095280">
    <property type="component" value="Unplaced"/>
</dbReference>
<organism evidence="9 10">
    <name type="scientific">Macrostomum lignano</name>
    <dbReference type="NCBI Taxonomy" id="282301"/>
    <lineage>
        <taxon>Eukaryota</taxon>
        <taxon>Metazoa</taxon>
        <taxon>Spiralia</taxon>
        <taxon>Lophotrochozoa</taxon>
        <taxon>Platyhelminthes</taxon>
        <taxon>Rhabditophora</taxon>
        <taxon>Macrostomorpha</taxon>
        <taxon>Macrostomida</taxon>
        <taxon>Macrostomidae</taxon>
        <taxon>Macrostomum</taxon>
    </lineage>
</organism>
<dbReference type="PANTHER" id="PTHR11009">
    <property type="entry name" value="DER1-LIKE PROTEIN, DERLIN"/>
    <property type="match status" value="1"/>
</dbReference>
<evidence type="ECO:0000256" key="4">
    <source>
        <dbReference type="ARBA" id="ARBA00022824"/>
    </source>
</evidence>
<comment type="function">
    <text evidence="7">May be involved in the degradation of misfolded endoplasmic reticulum (ER) luminal proteins.</text>
</comment>
<name>A0A1I8JNL3_9PLAT</name>
<feature type="transmembrane region" description="Helical" evidence="7">
    <location>
        <begin position="19"/>
        <end position="36"/>
    </location>
</feature>
<keyword evidence="6 7" id="KW-0472">Membrane</keyword>
<comment type="similarity">
    <text evidence="2 7">Belongs to the derlin family.</text>
</comment>
<dbReference type="Pfam" id="PF04511">
    <property type="entry name" value="DER1"/>
    <property type="match status" value="1"/>
</dbReference>
<evidence type="ECO:0000256" key="8">
    <source>
        <dbReference type="SAM" id="MobiDB-lite"/>
    </source>
</evidence>
<accession>A0A1I8JNL3</accession>
<sequence>MAPNELAEWYWNVPRLSRYWFTGSVVLPLLGRIGLLSPYSMILVWEKLAYSFHIWRPITALLYYPISPQTGFHYLINLYFLYSYSTPPLWSLATRWRLRLRSAALATGDAKMARGAGAGDDERRGGWFQNRFPRAGHRFGSGLRRIWLADERCLELAAQASGGSCCERCAEVEQMLEEAREELEEFQTSSRELEAELETQLQASERREQEARSALERSHKRIATVSGAIGTADLPA</sequence>
<comment type="subcellular location">
    <subcellularLocation>
        <location evidence="1 7">Endoplasmic reticulum membrane</location>
        <topology evidence="1 7">Multi-pass membrane protein</topology>
    </subcellularLocation>
</comment>
<dbReference type="GO" id="GO:0005789">
    <property type="term" value="C:endoplasmic reticulum membrane"/>
    <property type="evidence" value="ECO:0007669"/>
    <property type="project" value="UniProtKB-SubCell"/>
</dbReference>
<keyword evidence="4 7" id="KW-0256">Endoplasmic reticulum</keyword>
<evidence type="ECO:0000256" key="7">
    <source>
        <dbReference type="RuleBase" id="RU363059"/>
    </source>
</evidence>
<evidence type="ECO:0000256" key="3">
    <source>
        <dbReference type="ARBA" id="ARBA00022692"/>
    </source>
</evidence>
<reference evidence="10" key="1">
    <citation type="submission" date="2016-11" db="UniProtKB">
        <authorList>
            <consortium name="WormBaseParasite"/>
        </authorList>
    </citation>
    <scope>IDENTIFICATION</scope>
</reference>
<comment type="caution">
    <text evidence="7">Lacks conserved residue(s) required for the propagation of feature annotation.</text>
</comment>
<feature type="region of interest" description="Disordered" evidence="8">
    <location>
        <begin position="187"/>
        <end position="219"/>
    </location>
</feature>
<evidence type="ECO:0000256" key="1">
    <source>
        <dbReference type="ARBA" id="ARBA00004477"/>
    </source>
</evidence>
<dbReference type="GO" id="GO:0006950">
    <property type="term" value="P:response to stress"/>
    <property type="evidence" value="ECO:0007669"/>
    <property type="project" value="UniProtKB-ARBA"/>
</dbReference>
<keyword evidence="3 7" id="KW-0812">Transmembrane</keyword>
<evidence type="ECO:0000313" key="10">
    <source>
        <dbReference type="WBParaSite" id="snap_masked-unitig_22523-processed-gene-0.0-mRNA-1"/>
    </source>
</evidence>
<keyword evidence="5 7" id="KW-1133">Transmembrane helix</keyword>
<dbReference type="WBParaSite" id="snap_masked-unitig_22523-processed-gene-0.0-mRNA-1">
    <property type="protein sequence ID" value="snap_masked-unitig_22523-processed-gene-0.0-mRNA-1"/>
    <property type="gene ID" value="snap_masked-unitig_22523-processed-gene-0.0"/>
</dbReference>
<dbReference type="AlphaFoldDB" id="A0A1I8JNL3"/>
<dbReference type="InterPro" id="IPR007599">
    <property type="entry name" value="DER1"/>
</dbReference>
<keyword evidence="9" id="KW-1185">Reference proteome</keyword>
<feature type="transmembrane region" description="Helical" evidence="7">
    <location>
        <begin position="72"/>
        <end position="93"/>
    </location>
</feature>
<proteinExistence type="inferred from homology"/>
<evidence type="ECO:0000256" key="6">
    <source>
        <dbReference type="ARBA" id="ARBA00023136"/>
    </source>
</evidence>
<feature type="compositionally biased region" description="Basic and acidic residues" evidence="8">
    <location>
        <begin position="204"/>
        <end position="217"/>
    </location>
</feature>
<evidence type="ECO:0000256" key="2">
    <source>
        <dbReference type="ARBA" id="ARBA00008917"/>
    </source>
</evidence>
<protein>
    <recommendedName>
        <fullName evidence="7">Derlin</fullName>
    </recommendedName>
</protein>
<evidence type="ECO:0000313" key="9">
    <source>
        <dbReference type="Proteomes" id="UP000095280"/>
    </source>
</evidence>
<evidence type="ECO:0000256" key="5">
    <source>
        <dbReference type="ARBA" id="ARBA00022989"/>
    </source>
</evidence>